<dbReference type="PROSITE" id="PS50801">
    <property type="entry name" value="STAS"/>
    <property type="match status" value="1"/>
</dbReference>
<keyword evidence="9" id="KW-1185">Reference proteome</keyword>
<dbReference type="EMBL" id="KB008172">
    <property type="protein sequence ID" value="ELR10861.1"/>
    <property type="molecule type" value="Genomic_DNA"/>
</dbReference>
<dbReference type="KEGG" id="acan:ACA1_180940"/>
<accession>L8GFA1</accession>
<dbReference type="GO" id="GO:0008271">
    <property type="term" value="F:secondary active sulfate transmembrane transporter activity"/>
    <property type="evidence" value="ECO:0007669"/>
    <property type="project" value="InterPro"/>
</dbReference>
<dbReference type="PROSITE" id="PS01130">
    <property type="entry name" value="SLC26A"/>
    <property type="match status" value="1"/>
</dbReference>
<evidence type="ECO:0000256" key="5">
    <source>
        <dbReference type="SAM" id="MobiDB-lite"/>
    </source>
</evidence>
<feature type="domain" description="STAS" evidence="7">
    <location>
        <begin position="611"/>
        <end position="742"/>
    </location>
</feature>
<feature type="transmembrane region" description="Helical" evidence="6">
    <location>
        <begin position="426"/>
        <end position="450"/>
    </location>
</feature>
<feature type="transmembrane region" description="Helical" evidence="6">
    <location>
        <begin position="502"/>
        <end position="535"/>
    </location>
</feature>
<dbReference type="SMR" id="L8GFA1"/>
<dbReference type="InterPro" id="IPR018045">
    <property type="entry name" value="S04_transporter_CS"/>
</dbReference>
<feature type="region of interest" description="Disordered" evidence="5">
    <location>
        <begin position="23"/>
        <end position="42"/>
    </location>
</feature>
<feature type="compositionally biased region" description="Basic residues" evidence="5">
    <location>
        <begin position="829"/>
        <end position="849"/>
    </location>
</feature>
<dbReference type="Pfam" id="PF01740">
    <property type="entry name" value="STAS"/>
    <property type="match status" value="1"/>
</dbReference>
<feature type="region of interest" description="Disordered" evidence="5">
    <location>
        <begin position="78"/>
        <end position="141"/>
    </location>
</feature>
<dbReference type="GeneID" id="14911247"/>
<evidence type="ECO:0000259" key="7">
    <source>
        <dbReference type="PROSITE" id="PS50801"/>
    </source>
</evidence>
<dbReference type="CDD" id="cd07042">
    <property type="entry name" value="STAS_SulP_like_sulfate_transporter"/>
    <property type="match status" value="1"/>
</dbReference>
<dbReference type="RefSeq" id="XP_004332874.1">
    <property type="nucleotide sequence ID" value="XM_004332826.1"/>
</dbReference>
<feature type="compositionally biased region" description="Polar residues" evidence="5">
    <location>
        <begin position="110"/>
        <end position="121"/>
    </location>
</feature>
<evidence type="ECO:0000313" key="8">
    <source>
        <dbReference type="EMBL" id="ELR10861.1"/>
    </source>
</evidence>
<evidence type="ECO:0000256" key="4">
    <source>
        <dbReference type="ARBA" id="ARBA00023136"/>
    </source>
</evidence>
<dbReference type="Proteomes" id="UP000011083">
    <property type="component" value="Unassembled WGS sequence"/>
</dbReference>
<evidence type="ECO:0000256" key="6">
    <source>
        <dbReference type="SAM" id="Phobius"/>
    </source>
</evidence>
<keyword evidence="4 6" id="KW-0472">Membrane</keyword>
<dbReference type="InterPro" id="IPR002645">
    <property type="entry name" value="STAS_dom"/>
</dbReference>
<feature type="transmembrane region" description="Helical" evidence="6">
    <location>
        <begin position="328"/>
        <end position="346"/>
    </location>
</feature>
<organism evidence="8 9">
    <name type="scientific">Acanthamoeba castellanii (strain ATCC 30010 / Neff)</name>
    <dbReference type="NCBI Taxonomy" id="1257118"/>
    <lineage>
        <taxon>Eukaryota</taxon>
        <taxon>Amoebozoa</taxon>
        <taxon>Discosea</taxon>
        <taxon>Longamoebia</taxon>
        <taxon>Centramoebida</taxon>
        <taxon>Acanthamoebidae</taxon>
        <taxon>Acanthamoeba</taxon>
    </lineage>
</organism>
<protein>
    <submittedName>
        <fullName evidence="8">Sulfate permease subfamily protein</fullName>
    </submittedName>
</protein>
<dbReference type="VEuPathDB" id="AmoebaDB:ACA1_180940"/>
<dbReference type="STRING" id="1257118.L8GFA1"/>
<dbReference type="AlphaFoldDB" id="L8GFA1"/>
<feature type="compositionally biased region" description="Basic and acidic residues" evidence="5">
    <location>
        <begin position="856"/>
        <end position="869"/>
    </location>
</feature>
<dbReference type="PANTHER" id="PTHR11814">
    <property type="entry name" value="SULFATE TRANSPORTER"/>
    <property type="match status" value="1"/>
</dbReference>
<dbReference type="NCBIfam" id="TIGR00815">
    <property type="entry name" value="sulP"/>
    <property type="match status" value="1"/>
</dbReference>
<feature type="transmembrane region" description="Helical" evidence="6">
    <location>
        <begin position="190"/>
        <end position="216"/>
    </location>
</feature>
<dbReference type="SUPFAM" id="SSF52091">
    <property type="entry name" value="SpoIIaa-like"/>
    <property type="match status" value="1"/>
</dbReference>
<feature type="compositionally biased region" description="Acidic residues" evidence="5">
    <location>
        <begin position="765"/>
        <end position="774"/>
    </location>
</feature>
<dbReference type="Gene3D" id="3.30.750.24">
    <property type="entry name" value="STAS domain"/>
    <property type="match status" value="1"/>
</dbReference>
<dbReference type="OrthoDB" id="288203at2759"/>
<dbReference type="InterPro" id="IPR001902">
    <property type="entry name" value="SLC26A/SulP_fam"/>
</dbReference>
<name>L8GFA1_ACACF</name>
<feature type="compositionally biased region" description="Low complexity" evidence="5">
    <location>
        <begin position="88"/>
        <end position="99"/>
    </location>
</feature>
<dbReference type="Pfam" id="PF00916">
    <property type="entry name" value="Sulfate_transp"/>
    <property type="match status" value="1"/>
</dbReference>
<feature type="compositionally biased region" description="Basic and acidic residues" evidence="5">
    <location>
        <begin position="815"/>
        <end position="828"/>
    </location>
</feature>
<feature type="region of interest" description="Disordered" evidence="5">
    <location>
        <begin position="754"/>
        <end position="938"/>
    </location>
</feature>
<feature type="transmembrane region" description="Helical" evidence="6">
    <location>
        <begin position="556"/>
        <end position="587"/>
    </location>
</feature>
<keyword evidence="3 6" id="KW-1133">Transmembrane helix</keyword>
<proteinExistence type="predicted"/>
<feature type="transmembrane region" description="Helical" evidence="6">
    <location>
        <begin position="353"/>
        <end position="373"/>
    </location>
</feature>
<evidence type="ECO:0000313" key="9">
    <source>
        <dbReference type="Proteomes" id="UP000011083"/>
    </source>
</evidence>
<feature type="transmembrane region" description="Helical" evidence="6">
    <location>
        <begin position="286"/>
        <end position="308"/>
    </location>
</feature>
<dbReference type="InterPro" id="IPR011547">
    <property type="entry name" value="SLC26A/SulP_dom"/>
</dbReference>
<dbReference type="OMA" id="RESENNW"/>
<gene>
    <name evidence="8" type="ORF">ACA1_180940</name>
</gene>
<sequence>MSRALSRQPPPSASVMLHAAFRAQSPTPSQKSAAAGCGGANRRDAGRQIVELKRTRNSWSKDLNLLYCALLPGIDGRRSAPPPHPRYASAGSSASATTTPPKRQPVVDDNVSTPVPYAQQQRIDEDRSQANSQHKPPDTPARAFLRKAGRTAAQMFPPLTWAGGYRLGFLKGDVIAGLTIGIMGIPQGMAYALIAGLPAIVGLYASTVPSLVYSLFGTSKELVYGPIAIVSLIVERGLSPLAEPGTADYAEKVYFMSFLVGIIFIIMGLLRLGFVVNFFSKPVLSAFISASALIIASEQVKYLLGVSFPRQAQFYGTVYQLLRHMNRAHLLTLEVGLVALALLFVCRRLKRRLPYLEGPVIAVGLGTLCAWLFDWEARGIRLVGAIPSGFPSPLLPIPSAPDFPIEEGTNVVGEIFEYYYHYTVELFPVALALALVGYMSSVSIATKVADMKKYEIDPSQELIALGLANFVGSFFSSFPGAGSLSRTMVNAQAGANSPLASAFGVGVILLVIFFFTPVFYFLPYVVLGSIVIMAVLPLIEYQEFFTLWRLKRREGVLWITTVAATLVFGIINGIVISVAFSMVLVIYRSSRPHIDILGRLPGSTTYRNVKRFPQALVIPRMVILRLDAALYFANIGFLKERLRNEEKKKIAPLSRAPGKDVEEDTKKLYGVVVLDWSSINDIDYSACVELMSIVKEYKANNILFIQAALKGPVRDTMLSGGLVDLIGKENFYWDVHDAVVYGQRMLEAAYGRTDARPTAFGGGDTGEEDFDVDEFGTAGSDESTDVDGGGSSSNCSDEGEGEGEDGRSDCAACDDDAKAGHEGNQERRRSARRRDRHHHHHRHDRRHGRSTSGGRDGGRRHSSPTREGDLEATSAVATRGDDAGGEGVDECYDYSPRIFHTLETSPDHLPRSSGRTTSPPPGLLQRTPIAAPHPDQSS</sequence>
<evidence type="ECO:0000256" key="1">
    <source>
        <dbReference type="ARBA" id="ARBA00004141"/>
    </source>
</evidence>
<dbReference type="InterPro" id="IPR036513">
    <property type="entry name" value="STAS_dom_sf"/>
</dbReference>
<feature type="transmembrane region" description="Helical" evidence="6">
    <location>
        <begin position="253"/>
        <end position="274"/>
    </location>
</feature>
<evidence type="ECO:0000256" key="3">
    <source>
        <dbReference type="ARBA" id="ARBA00022989"/>
    </source>
</evidence>
<comment type="subcellular location">
    <subcellularLocation>
        <location evidence="1">Membrane</location>
        <topology evidence="1">Multi-pass membrane protein</topology>
    </subcellularLocation>
</comment>
<keyword evidence="2 6" id="KW-0812">Transmembrane</keyword>
<evidence type="ECO:0000256" key="2">
    <source>
        <dbReference type="ARBA" id="ARBA00022692"/>
    </source>
</evidence>
<reference evidence="8 9" key="1">
    <citation type="journal article" date="2013" name="Genome Biol.">
        <title>Genome of Acanthamoeba castellanii highlights extensive lateral gene transfer and early evolution of tyrosine kinase signaling.</title>
        <authorList>
            <person name="Clarke M."/>
            <person name="Lohan A.J."/>
            <person name="Liu B."/>
            <person name="Lagkouvardos I."/>
            <person name="Roy S."/>
            <person name="Zafar N."/>
            <person name="Bertelli C."/>
            <person name="Schilde C."/>
            <person name="Kianianmomeni A."/>
            <person name="Burglin T.R."/>
            <person name="Frech C."/>
            <person name="Turcotte B."/>
            <person name="Kopec K.O."/>
            <person name="Synnott J.M."/>
            <person name="Choo C."/>
            <person name="Paponov I."/>
            <person name="Finkler A."/>
            <person name="Soon Heng Tan C."/>
            <person name="Hutchins A.P."/>
            <person name="Weinmeier T."/>
            <person name="Rattei T."/>
            <person name="Chu J.S."/>
            <person name="Gimenez G."/>
            <person name="Irimia M."/>
            <person name="Rigden D.J."/>
            <person name="Fitzpatrick D.A."/>
            <person name="Lorenzo-Morales J."/>
            <person name="Bateman A."/>
            <person name="Chiu C.H."/>
            <person name="Tang P."/>
            <person name="Hegemann P."/>
            <person name="Fromm H."/>
            <person name="Raoult D."/>
            <person name="Greub G."/>
            <person name="Miranda-Saavedra D."/>
            <person name="Chen N."/>
            <person name="Nash P."/>
            <person name="Ginger M.L."/>
            <person name="Horn M."/>
            <person name="Schaap P."/>
            <person name="Caler L."/>
            <person name="Loftus B."/>
        </authorList>
    </citation>
    <scope>NUCLEOTIDE SEQUENCE [LARGE SCALE GENOMIC DNA]</scope>
    <source>
        <strain evidence="8 9">Neff</strain>
    </source>
</reference>
<dbReference type="GO" id="GO:0016020">
    <property type="term" value="C:membrane"/>
    <property type="evidence" value="ECO:0007669"/>
    <property type="project" value="UniProtKB-SubCell"/>
</dbReference>
<feature type="compositionally biased region" description="Acidic residues" evidence="5">
    <location>
        <begin position="883"/>
        <end position="892"/>
    </location>
</feature>